<name>A0A7S4NHF9_9STRA</name>
<organism evidence="3">
    <name type="scientific">Odontella aurita</name>
    <dbReference type="NCBI Taxonomy" id="265563"/>
    <lineage>
        <taxon>Eukaryota</taxon>
        <taxon>Sar</taxon>
        <taxon>Stramenopiles</taxon>
        <taxon>Ochrophyta</taxon>
        <taxon>Bacillariophyta</taxon>
        <taxon>Mediophyceae</taxon>
        <taxon>Biddulphiophycidae</taxon>
        <taxon>Eupodiscales</taxon>
        <taxon>Odontellaceae</taxon>
        <taxon>Odontella</taxon>
    </lineage>
</organism>
<evidence type="ECO:0000313" key="3">
    <source>
        <dbReference type="EMBL" id="CAE2288197.1"/>
    </source>
</evidence>
<keyword evidence="2" id="KW-0812">Transmembrane</keyword>
<feature type="compositionally biased region" description="Low complexity" evidence="1">
    <location>
        <begin position="1"/>
        <end position="16"/>
    </location>
</feature>
<protein>
    <submittedName>
        <fullName evidence="3">Uncharacterized protein</fullName>
    </submittedName>
</protein>
<feature type="compositionally biased region" description="Low complexity" evidence="1">
    <location>
        <begin position="71"/>
        <end position="93"/>
    </location>
</feature>
<dbReference type="EMBL" id="HBKQ01061039">
    <property type="protein sequence ID" value="CAE2288197.1"/>
    <property type="molecule type" value="Transcribed_RNA"/>
</dbReference>
<keyword evidence="2" id="KW-0472">Membrane</keyword>
<proteinExistence type="predicted"/>
<gene>
    <name evidence="3" type="ORF">OAUR00152_LOCUS41593</name>
</gene>
<accession>A0A7S4NHF9</accession>
<evidence type="ECO:0000256" key="1">
    <source>
        <dbReference type="SAM" id="MobiDB-lite"/>
    </source>
</evidence>
<sequence length="254" mass="25461">MLRSAPSTDAPTAPTALSPPPGGSASKQEAPRSGVSGTETTDRAGGATKGSPSDSFDNEGASSGPLGSTVAPRAPTASGTGAARGASALTRGAIKVEGVDARYGRRGGPRRIPGAPAPPPPPERVESEPIRVEAELVVEEDDEGDEGEERDGLGILEAGVRGGRTTTGTATIVESEASVRWLASILWGSARPSPEASSAPRAEAQAMGKRGCGLVSVDCRNNRMHLGLCLCILLGAVAALAAGLGVLLSQPGLK</sequence>
<reference evidence="3" key="1">
    <citation type="submission" date="2021-01" db="EMBL/GenBank/DDBJ databases">
        <authorList>
            <person name="Corre E."/>
            <person name="Pelletier E."/>
            <person name="Niang G."/>
            <person name="Scheremetjew M."/>
            <person name="Finn R."/>
            <person name="Kale V."/>
            <person name="Holt S."/>
            <person name="Cochrane G."/>
            <person name="Meng A."/>
            <person name="Brown T."/>
            <person name="Cohen L."/>
        </authorList>
    </citation>
    <scope>NUCLEOTIDE SEQUENCE</scope>
    <source>
        <strain evidence="3">Isolate 1302-5</strain>
    </source>
</reference>
<feature type="transmembrane region" description="Helical" evidence="2">
    <location>
        <begin position="224"/>
        <end position="248"/>
    </location>
</feature>
<feature type="region of interest" description="Disordered" evidence="1">
    <location>
        <begin position="1"/>
        <end position="126"/>
    </location>
</feature>
<evidence type="ECO:0000256" key="2">
    <source>
        <dbReference type="SAM" id="Phobius"/>
    </source>
</evidence>
<keyword evidence="2" id="KW-1133">Transmembrane helix</keyword>
<dbReference type="AlphaFoldDB" id="A0A7S4NHF9"/>